<proteinExistence type="inferred from homology"/>
<dbReference type="PROSITE" id="PS50600">
    <property type="entry name" value="ULP_PROTEASE"/>
    <property type="match status" value="1"/>
</dbReference>
<dbReference type="PROSITE" id="PS51999">
    <property type="entry name" value="ZF_GRF"/>
    <property type="match status" value="1"/>
</dbReference>
<keyword evidence="3" id="KW-0479">Metal-binding</keyword>
<gene>
    <name evidence="13" type="primary">BnaC01g43930D</name>
    <name evidence="13" type="ORF">GSBRNA2T00011416001</name>
</gene>
<feature type="compositionally biased region" description="Low complexity" evidence="9">
    <location>
        <begin position="445"/>
        <end position="456"/>
    </location>
</feature>
<evidence type="ECO:0000256" key="8">
    <source>
        <dbReference type="SAM" id="Coils"/>
    </source>
</evidence>
<keyword evidence="10" id="KW-0472">Membrane</keyword>
<feature type="transmembrane region" description="Helical" evidence="10">
    <location>
        <begin position="980"/>
        <end position="1000"/>
    </location>
</feature>
<protein>
    <submittedName>
        <fullName evidence="13">BnaC01g43930D protein</fullName>
    </submittedName>
</protein>
<keyword evidence="6" id="KW-0862">Zinc</keyword>
<accession>A0A078IWL0</accession>
<dbReference type="SUPFAM" id="SSF54001">
    <property type="entry name" value="Cysteine proteinases"/>
    <property type="match status" value="1"/>
</dbReference>
<dbReference type="OMA" id="IHWISIY"/>
<dbReference type="GO" id="GO:0008270">
    <property type="term" value="F:zinc ion binding"/>
    <property type="evidence" value="ECO:0007669"/>
    <property type="project" value="UniProtKB-KW"/>
</dbReference>
<evidence type="ECO:0000256" key="5">
    <source>
        <dbReference type="ARBA" id="ARBA00022801"/>
    </source>
</evidence>
<feature type="compositionally biased region" description="Polar residues" evidence="9">
    <location>
        <begin position="422"/>
        <end position="437"/>
    </location>
</feature>
<keyword evidence="4 7" id="KW-0863">Zinc-finger</keyword>
<dbReference type="InterPro" id="IPR010666">
    <property type="entry name" value="Znf_GRF"/>
</dbReference>
<feature type="region of interest" description="Disordered" evidence="9">
    <location>
        <begin position="545"/>
        <end position="567"/>
    </location>
</feature>
<dbReference type="AlphaFoldDB" id="A0A078IWL0"/>
<dbReference type="InterPro" id="IPR003653">
    <property type="entry name" value="Peptidase_C48_C"/>
</dbReference>
<dbReference type="PANTHER" id="PTHR48449:SF1">
    <property type="entry name" value="DUF1985 DOMAIN-CONTAINING PROTEIN"/>
    <property type="match status" value="1"/>
</dbReference>
<feature type="transmembrane region" description="Helical" evidence="10">
    <location>
        <begin position="862"/>
        <end position="883"/>
    </location>
</feature>
<evidence type="ECO:0000313" key="14">
    <source>
        <dbReference type="Proteomes" id="UP000028999"/>
    </source>
</evidence>
<evidence type="ECO:0000259" key="12">
    <source>
        <dbReference type="PROSITE" id="PS51999"/>
    </source>
</evidence>
<name>A0A078IWL0_BRANA</name>
<dbReference type="Gramene" id="CDY53769">
    <property type="protein sequence ID" value="CDY53769"/>
    <property type="gene ID" value="GSBRNA2T00011416001"/>
</dbReference>
<dbReference type="Pfam" id="PF02902">
    <property type="entry name" value="Peptidase_C48"/>
    <property type="match status" value="1"/>
</dbReference>
<organism evidence="13 14">
    <name type="scientific">Brassica napus</name>
    <name type="common">Rape</name>
    <dbReference type="NCBI Taxonomy" id="3708"/>
    <lineage>
        <taxon>Eukaryota</taxon>
        <taxon>Viridiplantae</taxon>
        <taxon>Streptophyta</taxon>
        <taxon>Embryophyta</taxon>
        <taxon>Tracheophyta</taxon>
        <taxon>Spermatophyta</taxon>
        <taxon>Magnoliopsida</taxon>
        <taxon>eudicotyledons</taxon>
        <taxon>Gunneridae</taxon>
        <taxon>Pentapetalae</taxon>
        <taxon>rosids</taxon>
        <taxon>malvids</taxon>
        <taxon>Brassicales</taxon>
        <taxon>Brassicaceae</taxon>
        <taxon>Brassiceae</taxon>
        <taxon>Brassica</taxon>
    </lineage>
</organism>
<keyword evidence="10" id="KW-0812">Transmembrane</keyword>
<dbReference type="GO" id="GO:0006508">
    <property type="term" value="P:proteolysis"/>
    <property type="evidence" value="ECO:0007669"/>
    <property type="project" value="UniProtKB-KW"/>
</dbReference>
<dbReference type="InterPro" id="IPR038765">
    <property type="entry name" value="Papain-like_cys_pep_sf"/>
</dbReference>
<dbReference type="GO" id="GO:0008234">
    <property type="term" value="F:cysteine-type peptidase activity"/>
    <property type="evidence" value="ECO:0007669"/>
    <property type="project" value="InterPro"/>
</dbReference>
<feature type="compositionally biased region" description="Acidic residues" evidence="9">
    <location>
        <begin position="323"/>
        <end position="344"/>
    </location>
</feature>
<dbReference type="EMBL" id="LK033235">
    <property type="protein sequence ID" value="CDY53769.1"/>
    <property type="molecule type" value="Genomic_DNA"/>
</dbReference>
<evidence type="ECO:0000256" key="1">
    <source>
        <dbReference type="ARBA" id="ARBA00005234"/>
    </source>
</evidence>
<feature type="compositionally biased region" description="Low complexity" evidence="9">
    <location>
        <begin position="463"/>
        <end position="475"/>
    </location>
</feature>
<evidence type="ECO:0000256" key="6">
    <source>
        <dbReference type="ARBA" id="ARBA00022833"/>
    </source>
</evidence>
<evidence type="ECO:0000256" key="9">
    <source>
        <dbReference type="SAM" id="MobiDB-lite"/>
    </source>
</evidence>
<reference evidence="13 14" key="1">
    <citation type="journal article" date="2014" name="Science">
        <title>Plant genetics. Early allopolyploid evolution in the post-Neolithic Brassica napus oilseed genome.</title>
        <authorList>
            <person name="Chalhoub B."/>
            <person name="Denoeud F."/>
            <person name="Liu S."/>
            <person name="Parkin I.A."/>
            <person name="Tang H."/>
            <person name="Wang X."/>
            <person name="Chiquet J."/>
            <person name="Belcram H."/>
            <person name="Tong C."/>
            <person name="Samans B."/>
            <person name="Correa M."/>
            <person name="Da Silva C."/>
            <person name="Just J."/>
            <person name="Falentin C."/>
            <person name="Koh C.S."/>
            <person name="Le Clainche I."/>
            <person name="Bernard M."/>
            <person name="Bento P."/>
            <person name="Noel B."/>
            <person name="Labadie K."/>
            <person name="Alberti A."/>
            <person name="Charles M."/>
            <person name="Arnaud D."/>
            <person name="Guo H."/>
            <person name="Daviaud C."/>
            <person name="Alamery S."/>
            <person name="Jabbari K."/>
            <person name="Zhao M."/>
            <person name="Edger P.P."/>
            <person name="Chelaifa H."/>
            <person name="Tack D."/>
            <person name="Lassalle G."/>
            <person name="Mestiri I."/>
            <person name="Schnel N."/>
            <person name="Le Paslier M.C."/>
            <person name="Fan G."/>
            <person name="Renault V."/>
            <person name="Bayer P.E."/>
            <person name="Golicz A.A."/>
            <person name="Manoli S."/>
            <person name="Lee T.H."/>
            <person name="Thi V.H."/>
            <person name="Chalabi S."/>
            <person name="Hu Q."/>
            <person name="Fan C."/>
            <person name="Tollenaere R."/>
            <person name="Lu Y."/>
            <person name="Battail C."/>
            <person name="Shen J."/>
            <person name="Sidebottom C.H."/>
            <person name="Wang X."/>
            <person name="Canaguier A."/>
            <person name="Chauveau A."/>
            <person name="Berard A."/>
            <person name="Deniot G."/>
            <person name="Guan M."/>
            <person name="Liu Z."/>
            <person name="Sun F."/>
            <person name="Lim Y.P."/>
            <person name="Lyons E."/>
            <person name="Town C.D."/>
            <person name="Bancroft I."/>
            <person name="Wang X."/>
            <person name="Meng J."/>
            <person name="Ma J."/>
            <person name="Pires J.C."/>
            <person name="King G.J."/>
            <person name="Brunel D."/>
            <person name="Delourme R."/>
            <person name="Renard M."/>
            <person name="Aury J.M."/>
            <person name="Adams K.L."/>
            <person name="Batley J."/>
            <person name="Snowdon R.J."/>
            <person name="Tost J."/>
            <person name="Edwards D."/>
            <person name="Zhou Y."/>
            <person name="Hua W."/>
            <person name="Sharpe A.G."/>
            <person name="Paterson A.H."/>
            <person name="Guan C."/>
            <person name="Wincker P."/>
        </authorList>
    </citation>
    <scope>NUCLEOTIDE SEQUENCE [LARGE SCALE GENOMIC DNA]</scope>
    <source>
        <strain evidence="14">cv. Darmor-bzh</strain>
    </source>
</reference>
<feature type="domain" description="GRF-type" evidence="12">
    <location>
        <begin position="871"/>
        <end position="916"/>
    </location>
</feature>
<comment type="similarity">
    <text evidence="1">Belongs to the peptidase C48 family.</text>
</comment>
<feature type="domain" description="Ubiquitin-like protease family profile" evidence="11">
    <location>
        <begin position="591"/>
        <end position="1002"/>
    </location>
</feature>
<evidence type="ECO:0000313" key="13">
    <source>
        <dbReference type="EMBL" id="CDY53769.1"/>
    </source>
</evidence>
<evidence type="ECO:0000259" key="11">
    <source>
        <dbReference type="PROSITE" id="PS50600"/>
    </source>
</evidence>
<evidence type="ECO:0000256" key="7">
    <source>
        <dbReference type="PROSITE-ProRule" id="PRU01343"/>
    </source>
</evidence>
<dbReference type="PANTHER" id="PTHR48449">
    <property type="entry name" value="DUF1985 DOMAIN-CONTAINING PROTEIN"/>
    <property type="match status" value="1"/>
</dbReference>
<keyword evidence="10" id="KW-1133">Transmembrane helix</keyword>
<evidence type="ECO:0000256" key="10">
    <source>
        <dbReference type="SAM" id="Phobius"/>
    </source>
</evidence>
<dbReference type="Pfam" id="PF09331">
    <property type="entry name" value="DUF1985"/>
    <property type="match status" value="1"/>
</dbReference>
<dbReference type="PaxDb" id="3708-A0A078IWL0"/>
<keyword evidence="8" id="KW-0175">Coiled coil</keyword>
<evidence type="ECO:0000256" key="2">
    <source>
        <dbReference type="ARBA" id="ARBA00022670"/>
    </source>
</evidence>
<dbReference type="Gene3D" id="3.40.395.10">
    <property type="entry name" value="Adenoviral Proteinase, Chain A"/>
    <property type="match status" value="1"/>
</dbReference>
<keyword evidence="5" id="KW-0378">Hydrolase</keyword>
<dbReference type="Proteomes" id="UP000028999">
    <property type="component" value="Unassembled WGS sequence"/>
</dbReference>
<dbReference type="InterPro" id="IPR015410">
    <property type="entry name" value="DUF1985"/>
</dbReference>
<evidence type="ECO:0000256" key="3">
    <source>
        <dbReference type="ARBA" id="ARBA00022723"/>
    </source>
</evidence>
<feature type="region of interest" description="Disordered" evidence="9">
    <location>
        <begin position="319"/>
        <end position="361"/>
    </location>
</feature>
<feature type="region of interest" description="Disordered" evidence="9">
    <location>
        <begin position="422"/>
        <end position="511"/>
    </location>
</feature>
<keyword evidence="2" id="KW-0645">Protease</keyword>
<keyword evidence="14" id="KW-1185">Reference proteome</keyword>
<feature type="coiled-coil region" evidence="8">
    <location>
        <begin position="943"/>
        <end position="970"/>
    </location>
</feature>
<evidence type="ECO:0000256" key="4">
    <source>
        <dbReference type="ARBA" id="ARBA00022771"/>
    </source>
</evidence>
<sequence>MQKRKIDKARRTLIVASSFGDREKRRFEVLQKGISPSPVSFWPGLCFFHCSQGTETQVEKVNNSCRTSILAKVAKYCPDEYTEVSEDPLFVQVVAIYVHKLQFSARAIHTFVCKQLLTAKRYELWFHYARRPLRFSMQEFYAITGFWSKLLRRQKNISVQQIRKVHVKLCNTWSRVDRLRLVYLCVIAGILMAKDEKVWIPYKYIKLVMDFEKMRKYPWGLHSFDMLIWLMEAVPDIGSLLGQKLRKGVTTMRFKNWKGSAKISYEDIITIESNFASTGDVFPCISTSGNFKDVITDAEFARPSEMKDERVDLIIDMQRNNSEEDGSDEEAAVETSDTEIEDEIESTRVSPTKKRKNRFRDTGAESRKKRLLCQRSTEKYRDLEEEMKSYIQSMFNSSFTALGLEVREIIEDRFTKLEEKILSSQTQGGAPANTQTRGADPFWTPSAAIAPASVSARGPAPTPASTEAPASVSTSGLAPSRSEASAPYHNRASATAHTGGPANAAKTRSQTKDDVLDHVCNIIVRMNVFLWTQEHLQKTMGNLTQESNVDGFDPSQDKQSEGPSAFTTPMTSFRPEIFKTPFLIDSDDLEVRCKAKDYELIGPSTFDAELASRISGPNIWLKNFDMDAMMYLFREKTALRWWRPDRVAFLNCMFSNQITTAYGKFDGNRRGYKIDDNFLEYGRGELPYHGSTGSVWSVDVDRLYIPICVNQIHWISIYVNLVNRTVDVFDCGGKKNNRVVETFTVLIPRIVKAVQSPERKKDFNVKQYTVSYVPMRGLNMTMIHTLNPKLTMIHTLNPKLVWIHIKNFNIDSVLGCSILAANIRVIEYNRLWFIPTRPTRKFLKPDPKPGSTHPQTRDFLFIFRRLLLLIFLESLIMGITTFGSSTAENRYRRFYICQIAKDRKTENHLFKWIDEALIDEIRMVDAKHERVAQEITKFEERVMEKVKSEIVRVEAEMSEKLKEKVNLEIARVAQEMKQKLKITTVAIVVVGAIVGIWTSLTV</sequence>